<protein>
    <submittedName>
        <fullName evidence="1">Uncharacterized protein</fullName>
    </submittedName>
</protein>
<reference evidence="2" key="1">
    <citation type="submission" date="2016-10" db="EMBL/GenBank/DDBJ databases">
        <authorList>
            <person name="Varghese N."/>
            <person name="Submissions S."/>
        </authorList>
    </citation>
    <scope>NUCLEOTIDE SEQUENCE [LARGE SCALE GENOMIC DNA]</scope>
    <source>
        <strain evidence="2">DSM 44544</strain>
    </source>
</reference>
<dbReference type="AlphaFoldDB" id="A0A1H5CMD3"/>
<dbReference type="EMBL" id="FNSO01000004">
    <property type="protein sequence ID" value="SED67594.1"/>
    <property type="molecule type" value="Genomic_DNA"/>
</dbReference>
<accession>A0A1H5CMD3</accession>
<organism evidence="1 2">
    <name type="scientific">Amycolatopsis tolypomycina</name>
    <dbReference type="NCBI Taxonomy" id="208445"/>
    <lineage>
        <taxon>Bacteria</taxon>
        <taxon>Bacillati</taxon>
        <taxon>Actinomycetota</taxon>
        <taxon>Actinomycetes</taxon>
        <taxon>Pseudonocardiales</taxon>
        <taxon>Pseudonocardiaceae</taxon>
        <taxon>Amycolatopsis</taxon>
    </lineage>
</organism>
<dbReference type="STRING" id="208445.SAMN04489727_8855"/>
<gene>
    <name evidence="1" type="ORF">SAMN04489727_8855</name>
</gene>
<name>A0A1H5CMD3_9PSEU</name>
<dbReference type="RefSeq" id="WP_244170603.1">
    <property type="nucleotide sequence ID" value="NZ_FNSO01000004.1"/>
</dbReference>
<evidence type="ECO:0000313" key="1">
    <source>
        <dbReference type="EMBL" id="SED67594.1"/>
    </source>
</evidence>
<proteinExistence type="predicted"/>
<evidence type="ECO:0000313" key="2">
    <source>
        <dbReference type="Proteomes" id="UP000199622"/>
    </source>
</evidence>
<sequence>MSEYQYYEFLAIDRPLDDDEQAAVRSLSTRAMISATSFVNEYHWGDFKGDPRELMERYYDAHLYVANWGSHRVMFRLPSDLLNPDFVEDYCAGDTSAWVAGEFVVLDFASEDDTGESDFDDDAENLLSAIVGVRAELAAGDIRPLYLAWLAAYGAWERDEDAFDREADDELEPPVPAGLDTLTAAQGALADFLRLDDDLLAVAAEASPPLADTAGDPDALATWVTDLPAAEKDSYLARIMLGEGARVRAELLRRHSGGTARATPGPAHRTVADLLDAAARRRTDRERRPAR</sequence>
<dbReference type="Proteomes" id="UP000199622">
    <property type="component" value="Unassembled WGS sequence"/>
</dbReference>
<keyword evidence="2" id="KW-1185">Reference proteome</keyword>